<keyword evidence="2 7" id="KW-0813">Transport</keyword>
<dbReference type="InterPro" id="IPR025966">
    <property type="entry name" value="OppC_N"/>
</dbReference>
<evidence type="ECO:0000256" key="4">
    <source>
        <dbReference type="ARBA" id="ARBA00022692"/>
    </source>
</evidence>
<comment type="caution">
    <text evidence="9">The sequence shown here is derived from an EMBL/GenBank/DDBJ whole genome shotgun (WGS) entry which is preliminary data.</text>
</comment>
<dbReference type="EMBL" id="JAELUP010000025">
    <property type="protein sequence ID" value="MBJ6361371.1"/>
    <property type="molecule type" value="Genomic_DNA"/>
</dbReference>
<keyword evidence="5 7" id="KW-1133">Transmembrane helix</keyword>
<dbReference type="PANTHER" id="PTHR43386">
    <property type="entry name" value="OLIGOPEPTIDE TRANSPORT SYSTEM PERMEASE PROTEIN APPC"/>
    <property type="match status" value="1"/>
</dbReference>
<sequence>MGELKLRFATNTTVMAALLFIAALIVCGLLGSWFQPFDPYETDYSAKLRPPGAAHWFGTDYLGRDLFSRVLAGIVHSVFPVFIILAVVSVISVVTGMISGYYGSRLDMLLMSATDMFTALPNLLLTIVIIGFLGVGMENVYLAISLSWWAKYVRLIRGLVHDVKKEPFVLAARVSGSYGLSTMMRHILPNIMPQVLTMIILDVSRIILTLSGMSFLGIGAQPPSPEWGAMLLDGKNYIQLAPWLGFFPGLMIFLTACAFQICGEKLRSRYKLK</sequence>
<feature type="transmembrane region" description="Helical" evidence="7">
    <location>
        <begin position="240"/>
        <end position="263"/>
    </location>
</feature>
<keyword evidence="6 7" id="KW-0472">Membrane</keyword>
<evidence type="ECO:0000256" key="7">
    <source>
        <dbReference type="RuleBase" id="RU363032"/>
    </source>
</evidence>
<gene>
    <name evidence="9" type="ORF">JFN88_08640</name>
</gene>
<dbReference type="InterPro" id="IPR000515">
    <property type="entry name" value="MetI-like"/>
</dbReference>
<dbReference type="Gene3D" id="1.10.3720.10">
    <property type="entry name" value="MetI-like"/>
    <property type="match status" value="1"/>
</dbReference>
<proteinExistence type="inferred from homology"/>
<evidence type="ECO:0000256" key="1">
    <source>
        <dbReference type="ARBA" id="ARBA00004651"/>
    </source>
</evidence>
<dbReference type="PANTHER" id="PTHR43386:SF1">
    <property type="entry name" value="D,D-DIPEPTIDE TRANSPORT SYSTEM PERMEASE PROTEIN DDPC-RELATED"/>
    <property type="match status" value="1"/>
</dbReference>
<comment type="subcellular location">
    <subcellularLocation>
        <location evidence="1 7">Cell membrane</location>
        <topology evidence="1 7">Multi-pass membrane protein</topology>
    </subcellularLocation>
</comment>
<name>A0A934J5X8_9BACL</name>
<dbReference type="Proteomes" id="UP000640274">
    <property type="component" value="Unassembled WGS sequence"/>
</dbReference>
<dbReference type="InterPro" id="IPR035906">
    <property type="entry name" value="MetI-like_sf"/>
</dbReference>
<dbReference type="SUPFAM" id="SSF161098">
    <property type="entry name" value="MetI-like"/>
    <property type="match status" value="1"/>
</dbReference>
<dbReference type="PROSITE" id="PS50928">
    <property type="entry name" value="ABC_TM1"/>
    <property type="match status" value="1"/>
</dbReference>
<comment type="similarity">
    <text evidence="7">Belongs to the binding-protein-dependent transport system permease family.</text>
</comment>
<evidence type="ECO:0000259" key="8">
    <source>
        <dbReference type="PROSITE" id="PS50928"/>
    </source>
</evidence>
<evidence type="ECO:0000256" key="3">
    <source>
        <dbReference type="ARBA" id="ARBA00022475"/>
    </source>
</evidence>
<evidence type="ECO:0000313" key="9">
    <source>
        <dbReference type="EMBL" id="MBJ6361371.1"/>
    </source>
</evidence>
<dbReference type="CDD" id="cd06261">
    <property type="entry name" value="TM_PBP2"/>
    <property type="match status" value="1"/>
</dbReference>
<evidence type="ECO:0000256" key="6">
    <source>
        <dbReference type="ARBA" id="ARBA00023136"/>
    </source>
</evidence>
<dbReference type="Pfam" id="PF00528">
    <property type="entry name" value="BPD_transp_1"/>
    <property type="match status" value="1"/>
</dbReference>
<dbReference type="Pfam" id="PF12911">
    <property type="entry name" value="OppC_N"/>
    <property type="match status" value="1"/>
</dbReference>
<reference evidence="9" key="1">
    <citation type="submission" date="2020-12" db="EMBL/GenBank/DDBJ databases">
        <authorList>
            <person name="Huq M.A."/>
        </authorList>
    </citation>
    <scope>NUCLEOTIDE SEQUENCE</scope>
    <source>
        <strain evidence="9">MAHUQ-46</strain>
    </source>
</reference>
<dbReference type="GO" id="GO:0055085">
    <property type="term" value="P:transmembrane transport"/>
    <property type="evidence" value="ECO:0007669"/>
    <property type="project" value="InterPro"/>
</dbReference>
<protein>
    <submittedName>
        <fullName evidence="9">ABC transporter permease subunit</fullName>
    </submittedName>
</protein>
<feature type="transmembrane region" description="Helical" evidence="7">
    <location>
        <begin position="78"/>
        <end position="102"/>
    </location>
</feature>
<dbReference type="RefSeq" id="WP_199018923.1">
    <property type="nucleotide sequence ID" value="NZ_JAELUP010000025.1"/>
</dbReference>
<dbReference type="GO" id="GO:0005886">
    <property type="term" value="C:plasma membrane"/>
    <property type="evidence" value="ECO:0007669"/>
    <property type="project" value="UniProtKB-SubCell"/>
</dbReference>
<dbReference type="AlphaFoldDB" id="A0A934J5X8"/>
<keyword evidence="10" id="KW-1185">Reference proteome</keyword>
<feature type="domain" description="ABC transmembrane type-1" evidence="8">
    <location>
        <begin position="78"/>
        <end position="263"/>
    </location>
</feature>
<evidence type="ECO:0000256" key="5">
    <source>
        <dbReference type="ARBA" id="ARBA00022989"/>
    </source>
</evidence>
<evidence type="ECO:0000313" key="10">
    <source>
        <dbReference type="Proteomes" id="UP000640274"/>
    </source>
</evidence>
<keyword evidence="4 7" id="KW-0812">Transmembrane</keyword>
<evidence type="ECO:0000256" key="2">
    <source>
        <dbReference type="ARBA" id="ARBA00022448"/>
    </source>
</evidence>
<keyword evidence="3" id="KW-1003">Cell membrane</keyword>
<feature type="transmembrane region" description="Helical" evidence="7">
    <location>
        <begin position="123"/>
        <end position="150"/>
    </location>
</feature>
<feature type="transmembrane region" description="Helical" evidence="7">
    <location>
        <begin position="12"/>
        <end position="34"/>
    </location>
</feature>
<accession>A0A934J5X8</accession>
<organism evidence="9 10">
    <name type="scientific">Paenibacillus roseus</name>
    <dbReference type="NCBI Taxonomy" id="2798579"/>
    <lineage>
        <taxon>Bacteria</taxon>
        <taxon>Bacillati</taxon>
        <taxon>Bacillota</taxon>
        <taxon>Bacilli</taxon>
        <taxon>Bacillales</taxon>
        <taxon>Paenibacillaceae</taxon>
        <taxon>Paenibacillus</taxon>
    </lineage>
</organism>
<dbReference type="InterPro" id="IPR050366">
    <property type="entry name" value="BP-dependent_transpt_permease"/>
</dbReference>